<keyword evidence="11" id="KW-0732">Signal</keyword>
<dbReference type="Gene3D" id="2.40.10.120">
    <property type="match status" value="1"/>
</dbReference>
<protein>
    <recommendedName>
        <fullName evidence="5">Probable periplasmic serine endoprotease DegP-like</fullName>
        <ecNumber evidence="4">3.4.21.107</ecNumber>
    </recommendedName>
    <alternativeName>
        <fullName evidence="10">Protease Do</fullName>
    </alternativeName>
</protein>
<evidence type="ECO:0000256" key="3">
    <source>
        <dbReference type="ARBA" id="ARBA00010541"/>
    </source>
</evidence>
<feature type="signal peptide" evidence="11">
    <location>
        <begin position="1"/>
        <end position="25"/>
    </location>
</feature>
<dbReference type="SMART" id="SM00228">
    <property type="entry name" value="PDZ"/>
    <property type="match status" value="2"/>
</dbReference>
<evidence type="ECO:0000259" key="12">
    <source>
        <dbReference type="PROSITE" id="PS50106"/>
    </source>
</evidence>
<proteinExistence type="inferred from homology"/>
<sequence>MPAPTHTRGLIPATLAALLAAGGTAAVLSASPAAPTPEPAAIGTMAHAADARQLSGVFRTVAAEVMPAVVAVEARVETAAAQNPNAQLRRFRGRIPEGTNPEGFDPFSDPQFRRFFEESFPGRELPPGFRNEQNQLRGPQTGSIQVKKGSGAVIDASGLILTNNHVVEGAAEVTVSFENGDRYTTSDILTDPDTDVALLRLNPDDLDGKKLPSVTLADSARTQIGDWVLAFGSPLNQQFSMTAGIVSGKSRTSGLAARENFIQHDAAINPGSSGGPLVNLDGQIVGVNTAISSRGGGYDGIGFAVPSSDVKWIADQLQENGSVKRAFLGVYMQNLDAATAEALGVPTDAGVLVADVIDDGPAQKAGVKEGDVIVSLDGKAVSDPRSLSRVVERLEIGKSVPLAIIRDGGRRTLQFEAAALDDAPQQLARRAERRPQMNGDGEIGDVFQLEAHGLALAPLSDDWRERLGLDDAATGAVVVAVKGAAAEAGLRPGQLVERLGRMEIASADDLKKAVDAVEEDKPLLALVSDPRGGNSSFRTLRPAAE</sequence>
<dbReference type="InterPro" id="IPR001478">
    <property type="entry name" value="PDZ"/>
</dbReference>
<evidence type="ECO:0000256" key="5">
    <source>
        <dbReference type="ARBA" id="ARBA00013958"/>
    </source>
</evidence>
<dbReference type="SUPFAM" id="SSF50156">
    <property type="entry name" value="PDZ domain-like"/>
    <property type="match status" value="2"/>
</dbReference>
<organism evidence="13 14">
    <name type="scientific">Alienimonas chondri</name>
    <dbReference type="NCBI Taxonomy" id="2681879"/>
    <lineage>
        <taxon>Bacteria</taxon>
        <taxon>Pseudomonadati</taxon>
        <taxon>Planctomycetota</taxon>
        <taxon>Planctomycetia</taxon>
        <taxon>Planctomycetales</taxon>
        <taxon>Planctomycetaceae</taxon>
        <taxon>Alienimonas</taxon>
    </lineage>
</organism>
<dbReference type="Proteomes" id="UP000609651">
    <property type="component" value="Unassembled WGS sequence"/>
</dbReference>
<evidence type="ECO:0000313" key="13">
    <source>
        <dbReference type="EMBL" id="NNJ27849.1"/>
    </source>
</evidence>
<keyword evidence="8" id="KW-0378">Hydrolase</keyword>
<dbReference type="Pfam" id="PF13365">
    <property type="entry name" value="Trypsin_2"/>
    <property type="match status" value="1"/>
</dbReference>
<evidence type="ECO:0000256" key="8">
    <source>
        <dbReference type="ARBA" id="ARBA00022801"/>
    </source>
</evidence>
<evidence type="ECO:0000256" key="4">
    <source>
        <dbReference type="ARBA" id="ARBA00013035"/>
    </source>
</evidence>
<comment type="catalytic activity">
    <reaction evidence="1">
        <text>Acts on substrates that are at least partially unfolded. The cleavage site P1 residue is normally between a pair of hydrophobic residues, such as Val-|-Val.</text>
        <dbReference type="EC" id="3.4.21.107"/>
    </reaction>
</comment>
<evidence type="ECO:0000313" key="14">
    <source>
        <dbReference type="Proteomes" id="UP000609651"/>
    </source>
</evidence>
<dbReference type="InterPro" id="IPR009003">
    <property type="entry name" value="Peptidase_S1_PA"/>
</dbReference>
<dbReference type="Gene3D" id="2.30.42.10">
    <property type="match status" value="1"/>
</dbReference>
<keyword evidence="9" id="KW-0346">Stress response</keyword>
<dbReference type="Gene3D" id="2.30.42.60">
    <property type="match status" value="1"/>
</dbReference>
<evidence type="ECO:0000256" key="1">
    <source>
        <dbReference type="ARBA" id="ARBA00001772"/>
    </source>
</evidence>
<dbReference type="RefSeq" id="WP_171189756.1">
    <property type="nucleotide sequence ID" value="NZ_WTPX01000216.1"/>
</dbReference>
<dbReference type="PANTHER" id="PTHR22939:SF130">
    <property type="entry name" value="PERIPLASMIC SERINE ENDOPROTEASE DEGP-LIKE-RELATED"/>
    <property type="match status" value="1"/>
</dbReference>
<dbReference type="PROSITE" id="PS50106">
    <property type="entry name" value="PDZ"/>
    <property type="match status" value="1"/>
</dbReference>
<dbReference type="InterPro" id="IPR036034">
    <property type="entry name" value="PDZ_sf"/>
</dbReference>
<comment type="caution">
    <text evidence="13">The sequence shown here is derived from an EMBL/GenBank/DDBJ whole genome shotgun (WGS) entry which is preliminary data.</text>
</comment>
<comment type="similarity">
    <text evidence="3">Belongs to the peptidase S1C family.</text>
</comment>
<accession>A0ABX1VIB6</accession>
<evidence type="ECO:0000256" key="9">
    <source>
        <dbReference type="ARBA" id="ARBA00023016"/>
    </source>
</evidence>
<dbReference type="EMBL" id="WTPX01000216">
    <property type="protein sequence ID" value="NNJ27849.1"/>
    <property type="molecule type" value="Genomic_DNA"/>
</dbReference>
<feature type="domain" description="PDZ" evidence="12">
    <location>
        <begin position="329"/>
        <end position="408"/>
    </location>
</feature>
<name>A0ABX1VIB6_9PLAN</name>
<evidence type="ECO:0000256" key="7">
    <source>
        <dbReference type="ARBA" id="ARBA00022764"/>
    </source>
</evidence>
<evidence type="ECO:0000256" key="2">
    <source>
        <dbReference type="ARBA" id="ARBA00004418"/>
    </source>
</evidence>
<evidence type="ECO:0000256" key="11">
    <source>
        <dbReference type="SAM" id="SignalP"/>
    </source>
</evidence>
<keyword evidence="14" id="KW-1185">Reference proteome</keyword>
<dbReference type="EC" id="3.4.21.107" evidence="4"/>
<dbReference type="PANTHER" id="PTHR22939">
    <property type="entry name" value="SERINE PROTEASE FAMILY S1C HTRA-RELATED"/>
    <property type="match status" value="1"/>
</dbReference>
<gene>
    <name evidence="13" type="ORF">LzC2_39590</name>
</gene>
<keyword evidence="7" id="KW-0574">Periplasm</keyword>
<dbReference type="PRINTS" id="PR00834">
    <property type="entry name" value="PROTEASES2C"/>
</dbReference>
<evidence type="ECO:0000256" key="6">
    <source>
        <dbReference type="ARBA" id="ARBA00022670"/>
    </source>
</evidence>
<dbReference type="SUPFAM" id="SSF50494">
    <property type="entry name" value="Trypsin-like serine proteases"/>
    <property type="match status" value="1"/>
</dbReference>
<feature type="chain" id="PRO_5045146342" description="Probable periplasmic serine endoprotease DegP-like" evidence="11">
    <location>
        <begin position="26"/>
        <end position="545"/>
    </location>
</feature>
<evidence type="ECO:0000256" key="10">
    <source>
        <dbReference type="ARBA" id="ARBA00032850"/>
    </source>
</evidence>
<reference evidence="13 14" key="1">
    <citation type="journal article" date="2020" name="Syst. Appl. Microbiol.">
        <title>Alienimonas chondri sp. nov., a novel planctomycete isolated from the biofilm of the red alga Chondrus crispus.</title>
        <authorList>
            <person name="Vitorino I."/>
            <person name="Albuquerque L."/>
            <person name="Wiegand S."/>
            <person name="Kallscheuer N."/>
            <person name="da Costa M.S."/>
            <person name="Lobo-da-Cunha A."/>
            <person name="Jogler C."/>
            <person name="Lage O.M."/>
        </authorList>
    </citation>
    <scope>NUCLEOTIDE SEQUENCE [LARGE SCALE GENOMIC DNA]</scope>
    <source>
        <strain evidence="13 14">LzC2</strain>
    </source>
</reference>
<keyword evidence="6" id="KW-0645">Protease</keyword>
<dbReference type="InterPro" id="IPR001940">
    <property type="entry name" value="Peptidase_S1C"/>
</dbReference>
<comment type="subcellular location">
    <subcellularLocation>
        <location evidence="2">Periplasm</location>
    </subcellularLocation>
</comment>
<dbReference type="Pfam" id="PF13180">
    <property type="entry name" value="PDZ_2"/>
    <property type="match status" value="1"/>
</dbReference>